<dbReference type="KEGG" id="phb:HYN04_00110"/>
<protein>
    <submittedName>
        <fullName evidence="2">DUF2975 domain-containing protein</fullName>
    </submittedName>
</protein>
<feature type="transmembrane region" description="Helical" evidence="1">
    <location>
        <begin position="109"/>
        <end position="132"/>
    </location>
</feature>
<proteinExistence type="predicted"/>
<reference evidence="3" key="1">
    <citation type="submission" date="2018-05" db="EMBL/GenBank/DDBJ databases">
        <title>Genome sequencing of Phenylobacterium sp. HYN0004.</title>
        <authorList>
            <person name="Yi H."/>
            <person name="Baek C."/>
        </authorList>
    </citation>
    <scope>NUCLEOTIDE SEQUENCE [LARGE SCALE GENOMIC DNA]</scope>
    <source>
        <strain evidence="3">HYN0004</strain>
    </source>
</reference>
<evidence type="ECO:0000256" key="1">
    <source>
        <dbReference type="SAM" id="Phobius"/>
    </source>
</evidence>
<dbReference type="Proteomes" id="UP000247763">
    <property type="component" value="Chromosome"/>
</dbReference>
<evidence type="ECO:0000313" key="3">
    <source>
        <dbReference type="Proteomes" id="UP000247763"/>
    </source>
</evidence>
<evidence type="ECO:0000313" key="2">
    <source>
        <dbReference type="EMBL" id="AWM78657.1"/>
    </source>
</evidence>
<feature type="transmembrane region" description="Helical" evidence="1">
    <location>
        <begin position="21"/>
        <end position="43"/>
    </location>
</feature>
<gene>
    <name evidence="2" type="ORF">HYN04_00110</name>
</gene>
<dbReference type="InterPro" id="IPR021354">
    <property type="entry name" value="DUF2975"/>
</dbReference>
<dbReference type="OrthoDB" id="7349915at2"/>
<dbReference type="EMBL" id="CP029479">
    <property type="protein sequence ID" value="AWM78657.1"/>
    <property type="molecule type" value="Genomic_DNA"/>
</dbReference>
<keyword evidence="1" id="KW-0812">Transmembrane</keyword>
<dbReference type="AlphaFoldDB" id="A0A2Z3HS35"/>
<keyword evidence="1" id="KW-1133">Transmembrane helix</keyword>
<sequence>MRALGPGSLSSLLKAVLDLARLLLLVLLAILAAGLLYGVLAAFNPDMPFGDRVRFEGLDRIQAWAVVLARMLTATLFVAGVLVIVSRLREVFATLKAGDPFHPDNVTRLRVVAAGLAGLELVRYAVWLLGALLPPQAAPERPNLSLTAWFSILVVIVLAEVFREGARLRREAELTI</sequence>
<accession>A0A2Z3HS35</accession>
<name>A0A2Z3HS35_9CAUL</name>
<keyword evidence="1" id="KW-0472">Membrane</keyword>
<feature type="transmembrane region" description="Helical" evidence="1">
    <location>
        <begin position="63"/>
        <end position="88"/>
    </location>
</feature>
<organism evidence="2 3">
    <name type="scientific">Phenylobacterium parvum</name>
    <dbReference type="NCBI Taxonomy" id="2201350"/>
    <lineage>
        <taxon>Bacteria</taxon>
        <taxon>Pseudomonadati</taxon>
        <taxon>Pseudomonadota</taxon>
        <taxon>Alphaproteobacteria</taxon>
        <taxon>Caulobacterales</taxon>
        <taxon>Caulobacteraceae</taxon>
        <taxon>Phenylobacterium</taxon>
    </lineage>
</organism>
<feature type="transmembrane region" description="Helical" evidence="1">
    <location>
        <begin position="144"/>
        <end position="162"/>
    </location>
</feature>
<dbReference type="RefSeq" id="WP_110451223.1">
    <property type="nucleotide sequence ID" value="NZ_CP029479.1"/>
</dbReference>
<keyword evidence="3" id="KW-1185">Reference proteome</keyword>
<dbReference type="Pfam" id="PF11188">
    <property type="entry name" value="DUF2975"/>
    <property type="match status" value="1"/>
</dbReference>